<comment type="caution">
    <text evidence="1">The sequence shown here is derived from an EMBL/GenBank/DDBJ whole genome shotgun (WGS) entry which is preliminary data.</text>
</comment>
<protein>
    <submittedName>
        <fullName evidence="1">Uncharacterized protein</fullName>
    </submittedName>
</protein>
<dbReference type="PATRIC" id="fig|1217699.3.peg.1518"/>
<dbReference type="AlphaFoldDB" id="R9B3L5"/>
<sequence length="161" mass="18970">MAFKELFVEIYYGDYPKEMVLKRINEYIENNEIIEVEFFELLDSAVNQESLLLELIQTTDPSFSADSVEAEILTARYFLNILEHYKNGQIRPFDLCRIFNNIEIGFIGAPRNLPVNIAYYPSWMGNLYNACDWCDETWTLENSSHLSIEVKKQIHIIKDWL</sequence>
<gene>
    <name evidence="1" type="ORF">F896_01572</name>
    <name evidence="2" type="ORF">Q3V53_08795</name>
</gene>
<evidence type="ECO:0000313" key="1">
    <source>
        <dbReference type="EMBL" id="EOR09038.1"/>
    </source>
</evidence>
<dbReference type="EMBL" id="JAUMJH010000018">
    <property type="protein sequence ID" value="MDO3657298.1"/>
    <property type="molecule type" value="Genomic_DNA"/>
</dbReference>
<evidence type="ECO:0000313" key="2">
    <source>
        <dbReference type="EMBL" id="MDO3657298.1"/>
    </source>
</evidence>
<dbReference type="Proteomes" id="UP001168902">
    <property type="component" value="Unassembled WGS sequence"/>
</dbReference>
<name>R9B3L5_9GAMM</name>
<reference evidence="2 4" key="2">
    <citation type="submission" date="2023-07" db="EMBL/GenBank/DDBJ databases">
        <title>A novel proteolytic Acinetobacter species.</title>
        <authorList>
            <person name="Nemec A."/>
            <person name="Radolfova-Krizova L."/>
        </authorList>
    </citation>
    <scope>NUCLEOTIDE SEQUENCE [LARGE SCALE GENOMIC DNA]</scope>
    <source>
        <strain evidence="2 4">NIPH 1865</strain>
    </source>
</reference>
<dbReference type="OrthoDB" id="6710542at2"/>
<dbReference type="Proteomes" id="UP000016203">
    <property type="component" value="Unassembled WGS sequence"/>
</dbReference>
<evidence type="ECO:0000313" key="3">
    <source>
        <dbReference type="Proteomes" id="UP000016203"/>
    </source>
</evidence>
<evidence type="ECO:0000313" key="4">
    <source>
        <dbReference type="Proteomes" id="UP001168902"/>
    </source>
</evidence>
<organism evidence="1 3">
    <name type="scientific">Acinetobacter genomosp. 15BJ</name>
    <dbReference type="NCBI Taxonomy" id="106651"/>
    <lineage>
        <taxon>Bacteria</taxon>
        <taxon>Pseudomonadati</taxon>
        <taxon>Pseudomonadota</taxon>
        <taxon>Gammaproteobacteria</taxon>
        <taxon>Moraxellales</taxon>
        <taxon>Moraxellaceae</taxon>
        <taxon>Acinetobacter</taxon>
    </lineage>
</organism>
<keyword evidence="4" id="KW-1185">Reference proteome</keyword>
<dbReference type="HOGENOM" id="CLU_1591045_0_0_6"/>
<dbReference type="EMBL" id="AQFL01000009">
    <property type="protein sequence ID" value="EOR09038.1"/>
    <property type="molecule type" value="Genomic_DNA"/>
</dbReference>
<reference evidence="1 3" key="1">
    <citation type="submission" date="2013-03" db="EMBL/GenBank/DDBJ databases">
        <title>The Genome Sequence of Acinetobacter sp. CIP 110321.</title>
        <authorList>
            <consortium name="The Broad Institute Genome Sequencing Platform"/>
            <consortium name="The Broad Institute Genome Sequencing Center for Infectious Disease"/>
            <person name="Cerqueira G."/>
            <person name="Feldgarden M."/>
            <person name="Courvalin P."/>
            <person name="Perichon B."/>
            <person name="Grillot-Courvalin C."/>
            <person name="Clermont D."/>
            <person name="Rocha E."/>
            <person name="Yoon E.-J."/>
            <person name="Nemec A."/>
            <person name="Walker B."/>
            <person name="Young S.K."/>
            <person name="Zeng Q."/>
            <person name="Gargeya S."/>
            <person name="Fitzgerald M."/>
            <person name="Haas B."/>
            <person name="Abouelleil A."/>
            <person name="Alvarado L."/>
            <person name="Arachchi H.M."/>
            <person name="Berlin A.M."/>
            <person name="Chapman S.B."/>
            <person name="Dewar J."/>
            <person name="Goldberg J."/>
            <person name="Griggs A."/>
            <person name="Gujja S."/>
            <person name="Hansen M."/>
            <person name="Howarth C."/>
            <person name="Imamovic A."/>
            <person name="Larimer J."/>
            <person name="McCowan C."/>
            <person name="Murphy C."/>
            <person name="Neiman D."/>
            <person name="Pearson M."/>
            <person name="Priest M."/>
            <person name="Roberts A."/>
            <person name="Saif S."/>
            <person name="Shea T."/>
            <person name="Sisk P."/>
            <person name="Sykes S."/>
            <person name="Wortman J."/>
            <person name="Nusbaum C."/>
            <person name="Birren B."/>
        </authorList>
    </citation>
    <scope>NUCLEOTIDE SEQUENCE [LARGE SCALE GENOMIC DNA]</scope>
    <source>
        <strain evidence="1 3">CIP 110321</strain>
    </source>
</reference>
<proteinExistence type="predicted"/>
<accession>R9B3L5</accession>
<dbReference type="RefSeq" id="WP_016163325.1">
    <property type="nucleotide sequence ID" value="NZ_JAKZGC010000003.1"/>
</dbReference>